<name>A0A4R5QMF6_9PROT</name>
<dbReference type="InterPro" id="IPR035919">
    <property type="entry name" value="EAL_sf"/>
</dbReference>
<dbReference type="GO" id="GO:0071111">
    <property type="term" value="F:cyclic-guanylate-specific phosphodiesterase activity"/>
    <property type="evidence" value="ECO:0007669"/>
    <property type="project" value="InterPro"/>
</dbReference>
<dbReference type="Pfam" id="PF00563">
    <property type="entry name" value="EAL"/>
    <property type="match status" value="1"/>
</dbReference>
<dbReference type="SMART" id="SM00052">
    <property type="entry name" value="EAL"/>
    <property type="match status" value="1"/>
</dbReference>
<dbReference type="Gene3D" id="3.20.20.450">
    <property type="entry name" value="EAL domain"/>
    <property type="match status" value="1"/>
</dbReference>
<dbReference type="CDD" id="cd01948">
    <property type="entry name" value="EAL"/>
    <property type="match status" value="1"/>
</dbReference>
<evidence type="ECO:0000313" key="2">
    <source>
        <dbReference type="EMBL" id="TDH64333.1"/>
    </source>
</evidence>
<dbReference type="PROSITE" id="PS50883">
    <property type="entry name" value="EAL"/>
    <property type="match status" value="1"/>
</dbReference>
<dbReference type="InterPro" id="IPR050706">
    <property type="entry name" value="Cyclic-di-GMP_PDE-like"/>
</dbReference>
<proteinExistence type="predicted"/>
<dbReference type="EMBL" id="SMSJ01000002">
    <property type="protein sequence ID" value="TDH64333.1"/>
    <property type="molecule type" value="Genomic_DNA"/>
</dbReference>
<dbReference type="InterPro" id="IPR001633">
    <property type="entry name" value="EAL_dom"/>
</dbReference>
<comment type="caution">
    <text evidence="2">The sequence shown here is derived from an EMBL/GenBank/DDBJ whole genome shotgun (WGS) entry which is preliminary data.</text>
</comment>
<protein>
    <submittedName>
        <fullName evidence="2">EAL domain-containing protein</fullName>
    </submittedName>
</protein>
<keyword evidence="3" id="KW-1185">Reference proteome</keyword>
<gene>
    <name evidence="2" type="ORF">E2C06_03075</name>
</gene>
<dbReference type="PANTHER" id="PTHR33121">
    <property type="entry name" value="CYCLIC DI-GMP PHOSPHODIESTERASE PDEF"/>
    <property type="match status" value="1"/>
</dbReference>
<evidence type="ECO:0000259" key="1">
    <source>
        <dbReference type="PROSITE" id="PS50883"/>
    </source>
</evidence>
<evidence type="ECO:0000313" key="3">
    <source>
        <dbReference type="Proteomes" id="UP000295096"/>
    </source>
</evidence>
<reference evidence="2 3" key="1">
    <citation type="journal article" date="2016" name="J. Microbiol.">
        <title>Dankookia rubra gen. nov., sp. nov., an alphaproteobacterium isolated from sediment of a shallow stream.</title>
        <authorList>
            <person name="Kim W.H."/>
            <person name="Kim D.H."/>
            <person name="Kang K."/>
            <person name="Ahn T.Y."/>
        </authorList>
    </citation>
    <scope>NUCLEOTIDE SEQUENCE [LARGE SCALE GENOMIC DNA]</scope>
    <source>
        <strain evidence="2 3">JCM30602</strain>
    </source>
</reference>
<feature type="domain" description="EAL" evidence="1">
    <location>
        <begin position="36"/>
        <end position="286"/>
    </location>
</feature>
<dbReference type="SUPFAM" id="SSF141868">
    <property type="entry name" value="EAL domain-like"/>
    <property type="match status" value="1"/>
</dbReference>
<dbReference type="AlphaFoldDB" id="A0A4R5QMF6"/>
<sequence length="291" mass="31128">MHRPAASPAPVLTHAPSAPPPDLAAPCLIAGGSPPAGGEAAALRAGLALGEIGVHYQPVVRLADRRPVMVEALARWDRPGEPVSPDTFVPLAERTGLGRSLSVSVAGTAAADMARLWPRLRLGVSINLPLAQLLQPDLQSWLRRALGRHGLGPRQVALELTETTPVLDLAQLHRTLLRLRQAGYRVLLDDVALGDGRTRLHRLPFSGLKLDRSLVEGLPFTAHGRQEVRRLVHAAEARGQAVIAEGVSDRRIWGALRDLGVHYAQGYAVGRPLPAAALPGWWAGWRGGRVA</sequence>
<dbReference type="Proteomes" id="UP000295096">
    <property type="component" value="Unassembled WGS sequence"/>
</dbReference>
<dbReference type="PANTHER" id="PTHR33121:SF79">
    <property type="entry name" value="CYCLIC DI-GMP PHOSPHODIESTERASE PDED-RELATED"/>
    <property type="match status" value="1"/>
</dbReference>
<dbReference type="OrthoDB" id="7245672at2"/>
<accession>A0A4R5QMF6</accession>
<organism evidence="2 3">
    <name type="scientific">Dankookia rubra</name>
    <dbReference type="NCBI Taxonomy" id="1442381"/>
    <lineage>
        <taxon>Bacteria</taxon>
        <taxon>Pseudomonadati</taxon>
        <taxon>Pseudomonadota</taxon>
        <taxon>Alphaproteobacteria</taxon>
        <taxon>Acetobacterales</taxon>
        <taxon>Roseomonadaceae</taxon>
        <taxon>Dankookia</taxon>
    </lineage>
</organism>